<dbReference type="CDD" id="cd09276">
    <property type="entry name" value="Rnase_HI_RT_non_LTR"/>
    <property type="match status" value="1"/>
</dbReference>
<accession>A0A4Y2E0M1</accession>
<feature type="domain" description="RNase H type-1" evidence="1">
    <location>
        <begin position="1"/>
        <end position="92"/>
    </location>
</feature>
<protein>
    <recommendedName>
        <fullName evidence="1">RNase H type-1 domain-containing protein</fullName>
    </recommendedName>
</protein>
<dbReference type="PROSITE" id="PS50879">
    <property type="entry name" value="RNASE_H_1"/>
    <property type="match status" value="1"/>
</dbReference>
<dbReference type="GO" id="GO:0003676">
    <property type="term" value="F:nucleic acid binding"/>
    <property type="evidence" value="ECO:0007669"/>
    <property type="project" value="InterPro"/>
</dbReference>
<evidence type="ECO:0000313" key="3">
    <source>
        <dbReference type="Proteomes" id="UP000499080"/>
    </source>
</evidence>
<dbReference type="AlphaFoldDB" id="A0A4Y2E0M1"/>
<organism evidence="2 3">
    <name type="scientific">Araneus ventricosus</name>
    <name type="common">Orbweaver spider</name>
    <name type="synonym">Epeira ventricosa</name>
    <dbReference type="NCBI Taxonomy" id="182803"/>
    <lineage>
        <taxon>Eukaryota</taxon>
        <taxon>Metazoa</taxon>
        <taxon>Ecdysozoa</taxon>
        <taxon>Arthropoda</taxon>
        <taxon>Chelicerata</taxon>
        <taxon>Arachnida</taxon>
        <taxon>Araneae</taxon>
        <taxon>Araneomorphae</taxon>
        <taxon>Entelegynae</taxon>
        <taxon>Araneoidea</taxon>
        <taxon>Araneidae</taxon>
        <taxon>Araneus</taxon>
    </lineage>
</organism>
<dbReference type="SUPFAM" id="SSF53098">
    <property type="entry name" value="Ribonuclease H-like"/>
    <property type="match status" value="1"/>
</dbReference>
<sequence length="163" mass="18234">MNPFNSVFQAEMTAIDSAAGWALERNVKIKVFSDSKYSIEAIRSPKVKSNFVLSVKDNLYNAKDLVSLVWVKAHAGNPGNELADHFAKIASSCGADMSIPAPFVKRVCKEFLMNEWNSYWKKSTTGKRTKEILPLANLDLLISNKYACLSIMDIFQHIWAGSK</sequence>
<dbReference type="InterPro" id="IPR036397">
    <property type="entry name" value="RNaseH_sf"/>
</dbReference>
<gene>
    <name evidence="2" type="ORF">AVEN_32854_1</name>
</gene>
<proteinExistence type="predicted"/>
<keyword evidence="3" id="KW-1185">Reference proteome</keyword>
<dbReference type="Gene3D" id="3.30.420.10">
    <property type="entry name" value="Ribonuclease H-like superfamily/Ribonuclease H"/>
    <property type="match status" value="1"/>
</dbReference>
<name>A0A4Y2E0M1_ARAVE</name>
<comment type="caution">
    <text evidence="2">The sequence shown here is derived from an EMBL/GenBank/DDBJ whole genome shotgun (WGS) entry which is preliminary data.</text>
</comment>
<dbReference type="InterPro" id="IPR012337">
    <property type="entry name" value="RNaseH-like_sf"/>
</dbReference>
<dbReference type="EMBL" id="BGPR01000468">
    <property type="protein sequence ID" value="GBM21866.1"/>
    <property type="molecule type" value="Genomic_DNA"/>
</dbReference>
<evidence type="ECO:0000259" key="1">
    <source>
        <dbReference type="PROSITE" id="PS50879"/>
    </source>
</evidence>
<dbReference type="InterPro" id="IPR002156">
    <property type="entry name" value="RNaseH_domain"/>
</dbReference>
<dbReference type="GO" id="GO:0004523">
    <property type="term" value="F:RNA-DNA hybrid ribonuclease activity"/>
    <property type="evidence" value="ECO:0007669"/>
    <property type="project" value="InterPro"/>
</dbReference>
<reference evidence="2 3" key="1">
    <citation type="journal article" date="2019" name="Sci. Rep.">
        <title>Orb-weaving spider Araneus ventricosus genome elucidates the spidroin gene catalogue.</title>
        <authorList>
            <person name="Kono N."/>
            <person name="Nakamura H."/>
            <person name="Ohtoshi R."/>
            <person name="Moran D.A.P."/>
            <person name="Shinohara A."/>
            <person name="Yoshida Y."/>
            <person name="Fujiwara M."/>
            <person name="Mori M."/>
            <person name="Tomita M."/>
            <person name="Arakawa K."/>
        </authorList>
    </citation>
    <scope>NUCLEOTIDE SEQUENCE [LARGE SCALE GENOMIC DNA]</scope>
</reference>
<dbReference type="Proteomes" id="UP000499080">
    <property type="component" value="Unassembled WGS sequence"/>
</dbReference>
<dbReference type="Pfam" id="PF00075">
    <property type="entry name" value="RNase_H"/>
    <property type="match status" value="1"/>
</dbReference>
<dbReference type="OrthoDB" id="6437652at2759"/>
<evidence type="ECO:0000313" key="2">
    <source>
        <dbReference type="EMBL" id="GBM21866.1"/>
    </source>
</evidence>